<dbReference type="GO" id="GO:0005874">
    <property type="term" value="C:microtubule"/>
    <property type="evidence" value="ECO:0007669"/>
    <property type="project" value="TreeGrafter"/>
</dbReference>
<dbReference type="InterPro" id="IPR036961">
    <property type="entry name" value="Kinesin_motor_dom_sf"/>
</dbReference>
<dbReference type="InterPro" id="IPR027640">
    <property type="entry name" value="Kinesin-like_fam"/>
</dbReference>
<keyword evidence="1 2" id="KW-0505">Motor protein</keyword>
<dbReference type="GO" id="GO:0003777">
    <property type="term" value="F:microtubule motor activity"/>
    <property type="evidence" value="ECO:0007669"/>
    <property type="project" value="InterPro"/>
</dbReference>
<dbReference type="AlphaFoldDB" id="A0A2U1PQ22"/>
<dbReference type="Proteomes" id="UP000245207">
    <property type="component" value="Unassembled WGS sequence"/>
</dbReference>
<keyword evidence="2" id="KW-0067">ATP-binding</keyword>
<dbReference type="Gene3D" id="3.40.850.10">
    <property type="entry name" value="Kinesin motor domain"/>
    <property type="match status" value="1"/>
</dbReference>
<evidence type="ECO:0000256" key="1">
    <source>
        <dbReference type="ARBA" id="ARBA00023175"/>
    </source>
</evidence>
<feature type="binding site" evidence="2">
    <location>
        <begin position="19"/>
        <end position="26"/>
    </location>
    <ligand>
        <name>ATP</name>
        <dbReference type="ChEBI" id="CHEBI:30616"/>
    </ligand>
</feature>
<evidence type="ECO:0000313" key="5">
    <source>
        <dbReference type="Proteomes" id="UP000245207"/>
    </source>
</evidence>
<sequence>MDFGYGFYSKIQVCIFAYGQTGSGKTYSMMGRLEDPYQKGLIPRSLDKRLDSAHVLAGMKIYVLQAAITKAYPNKKKKGAEKWKGALTEDPPDGLFLHPIPTCNNIS</sequence>
<dbReference type="PANTHER" id="PTHR24115:SF578">
    <property type="entry name" value="KINESIN-LIKE PROTEIN KIFC1"/>
    <property type="match status" value="1"/>
</dbReference>
<dbReference type="InterPro" id="IPR001752">
    <property type="entry name" value="Kinesin_motor_dom"/>
</dbReference>
<dbReference type="OrthoDB" id="123929at2759"/>
<dbReference type="GO" id="GO:0005524">
    <property type="term" value="F:ATP binding"/>
    <property type="evidence" value="ECO:0007669"/>
    <property type="project" value="UniProtKB-UniRule"/>
</dbReference>
<comment type="caution">
    <text evidence="4">The sequence shown here is derived from an EMBL/GenBank/DDBJ whole genome shotgun (WGS) entry which is preliminary data.</text>
</comment>
<name>A0A2U1PQ22_ARTAN</name>
<feature type="domain" description="Kinesin motor" evidence="3">
    <location>
        <begin position="1"/>
        <end position="107"/>
    </location>
</feature>
<accession>A0A2U1PQ22</accession>
<evidence type="ECO:0000313" key="4">
    <source>
        <dbReference type="EMBL" id="PWA87830.1"/>
    </source>
</evidence>
<dbReference type="EMBL" id="PKPP01000873">
    <property type="protein sequence ID" value="PWA87830.1"/>
    <property type="molecule type" value="Genomic_DNA"/>
</dbReference>
<dbReference type="GO" id="GO:0008017">
    <property type="term" value="F:microtubule binding"/>
    <property type="evidence" value="ECO:0007669"/>
    <property type="project" value="InterPro"/>
</dbReference>
<keyword evidence="2" id="KW-0547">Nucleotide-binding</keyword>
<dbReference type="GO" id="GO:0005871">
    <property type="term" value="C:kinesin complex"/>
    <property type="evidence" value="ECO:0007669"/>
    <property type="project" value="TreeGrafter"/>
</dbReference>
<dbReference type="InterPro" id="IPR027417">
    <property type="entry name" value="P-loop_NTPase"/>
</dbReference>
<dbReference type="PROSITE" id="PS50067">
    <property type="entry name" value="KINESIN_MOTOR_2"/>
    <property type="match status" value="1"/>
</dbReference>
<comment type="similarity">
    <text evidence="2">Belongs to the TRAFAC class myosin-kinesin ATPase superfamily. Kinesin family.</text>
</comment>
<reference evidence="4 5" key="1">
    <citation type="journal article" date="2018" name="Mol. Plant">
        <title>The genome of Artemisia annua provides insight into the evolution of Asteraceae family and artemisinin biosynthesis.</title>
        <authorList>
            <person name="Shen Q."/>
            <person name="Zhang L."/>
            <person name="Liao Z."/>
            <person name="Wang S."/>
            <person name="Yan T."/>
            <person name="Shi P."/>
            <person name="Liu M."/>
            <person name="Fu X."/>
            <person name="Pan Q."/>
            <person name="Wang Y."/>
            <person name="Lv Z."/>
            <person name="Lu X."/>
            <person name="Zhang F."/>
            <person name="Jiang W."/>
            <person name="Ma Y."/>
            <person name="Chen M."/>
            <person name="Hao X."/>
            <person name="Li L."/>
            <person name="Tang Y."/>
            <person name="Lv G."/>
            <person name="Zhou Y."/>
            <person name="Sun X."/>
            <person name="Brodelius P.E."/>
            <person name="Rose J.K.C."/>
            <person name="Tang K."/>
        </authorList>
    </citation>
    <scope>NUCLEOTIDE SEQUENCE [LARGE SCALE GENOMIC DNA]</scope>
    <source>
        <strain evidence="5">cv. Huhao1</strain>
        <tissue evidence="4">Leaf</tissue>
    </source>
</reference>
<dbReference type="PANTHER" id="PTHR24115">
    <property type="entry name" value="KINESIN-RELATED"/>
    <property type="match status" value="1"/>
</dbReference>
<dbReference type="SUPFAM" id="SSF52540">
    <property type="entry name" value="P-loop containing nucleoside triphosphate hydrolases"/>
    <property type="match status" value="1"/>
</dbReference>
<proteinExistence type="inferred from homology"/>
<evidence type="ECO:0000256" key="2">
    <source>
        <dbReference type="PROSITE-ProRule" id="PRU00283"/>
    </source>
</evidence>
<dbReference type="Pfam" id="PF00225">
    <property type="entry name" value="Kinesin"/>
    <property type="match status" value="1"/>
</dbReference>
<dbReference type="GO" id="GO:0016887">
    <property type="term" value="F:ATP hydrolysis activity"/>
    <property type="evidence" value="ECO:0007669"/>
    <property type="project" value="TreeGrafter"/>
</dbReference>
<evidence type="ECO:0000259" key="3">
    <source>
        <dbReference type="PROSITE" id="PS50067"/>
    </source>
</evidence>
<dbReference type="GO" id="GO:0007018">
    <property type="term" value="P:microtubule-based movement"/>
    <property type="evidence" value="ECO:0007669"/>
    <property type="project" value="InterPro"/>
</dbReference>
<protein>
    <submittedName>
        <fullName evidence="4">Kinesin-1</fullName>
    </submittedName>
</protein>
<keyword evidence="5" id="KW-1185">Reference proteome</keyword>
<gene>
    <name evidence="4" type="ORF">CTI12_AA108640</name>
</gene>
<organism evidence="4 5">
    <name type="scientific">Artemisia annua</name>
    <name type="common">Sweet wormwood</name>
    <dbReference type="NCBI Taxonomy" id="35608"/>
    <lineage>
        <taxon>Eukaryota</taxon>
        <taxon>Viridiplantae</taxon>
        <taxon>Streptophyta</taxon>
        <taxon>Embryophyta</taxon>
        <taxon>Tracheophyta</taxon>
        <taxon>Spermatophyta</taxon>
        <taxon>Magnoliopsida</taxon>
        <taxon>eudicotyledons</taxon>
        <taxon>Gunneridae</taxon>
        <taxon>Pentapetalae</taxon>
        <taxon>asterids</taxon>
        <taxon>campanulids</taxon>
        <taxon>Asterales</taxon>
        <taxon>Asteraceae</taxon>
        <taxon>Asteroideae</taxon>
        <taxon>Anthemideae</taxon>
        <taxon>Artemisiinae</taxon>
        <taxon>Artemisia</taxon>
    </lineage>
</organism>
<dbReference type="STRING" id="35608.A0A2U1PQ22"/>
<dbReference type="GO" id="GO:0051225">
    <property type="term" value="P:spindle assembly"/>
    <property type="evidence" value="ECO:0007669"/>
    <property type="project" value="TreeGrafter"/>
</dbReference>